<organism evidence="1 2">
    <name type="scientific">Paenibacillus spiritus</name>
    <dbReference type="NCBI Taxonomy" id="2496557"/>
    <lineage>
        <taxon>Bacteria</taxon>
        <taxon>Bacillati</taxon>
        <taxon>Bacillota</taxon>
        <taxon>Bacilli</taxon>
        <taxon>Bacillales</taxon>
        <taxon>Paenibacillaceae</taxon>
        <taxon>Paenibacillus</taxon>
    </lineage>
</organism>
<protein>
    <submittedName>
        <fullName evidence="1">Uncharacterized protein</fullName>
    </submittedName>
</protein>
<dbReference type="RefSeq" id="WP_150456534.1">
    <property type="nucleotide sequence ID" value="NZ_VYKK01000004.1"/>
</dbReference>
<dbReference type="EMBL" id="VYKK01000004">
    <property type="protein sequence ID" value="KAA9007244.1"/>
    <property type="molecule type" value="Genomic_DNA"/>
</dbReference>
<name>A0A5J5GIB0_9BACL</name>
<dbReference type="Proteomes" id="UP000367750">
    <property type="component" value="Unassembled WGS sequence"/>
</dbReference>
<accession>A0A5J5GIB0</accession>
<dbReference type="AlphaFoldDB" id="A0A5J5GIB0"/>
<keyword evidence="2" id="KW-1185">Reference proteome</keyword>
<proteinExistence type="predicted"/>
<reference evidence="1 2" key="1">
    <citation type="submission" date="2019-09" db="EMBL/GenBank/DDBJ databases">
        <title>Bacillus ochoae sp. nov., Paenibacillus whitsoniae sp. nov., Paenibacillus spiritus sp. nov. Isolated from the Mars Exploration Rover during spacecraft assembly.</title>
        <authorList>
            <person name="Seuylemezian A."/>
            <person name="Vaishampayan P."/>
        </authorList>
    </citation>
    <scope>NUCLEOTIDE SEQUENCE [LARGE SCALE GENOMIC DNA]</scope>
    <source>
        <strain evidence="1 2">MER_111</strain>
    </source>
</reference>
<evidence type="ECO:0000313" key="1">
    <source>
        <dbReference type="EMBL" id="KAA9007244.1"/>
    </source>
</evidence>
<gene>
    <name evidence="1" type="ORF">F4V43_01795</name>
</gene>
<comment type="caution">
    <text evidence="1">The sequence shown here is derived from an EMBL/GenBank/DDBJ whole genome shotgun (WGS) entry which is preliminary data.</text>
</comment>
<evidence type="ECO:0000313" key="2">
    <source>
        <dbReference type="Proteomes" id="UP000367750"/>
    </source>
</evidence>
<dbReference type="OrthoDB" id="9982104at2"/>
<sequence length="123" mass="14445">MTKPYENRSHQQVWDEEWKDICTKEDGTLNLDQIQRVLYDYSFMLDQVPRVYEEVSGLSKPNAYASAIIAEYEIRVNERFNWYVDEILNILLSMYDANAKDEPDYSDGIMAAITEIKEYAGIE</sequence>